<evidence type="ECO:0000313" key="5">
    <source>
        <dbReference type="Proteomes" id="UP000502665"/>
    </source>
</evidence>
<dbReference type="InterPro" id="IPR023393">
    <property type="entry name" value="START-like_dom_sf"/>
</dbReference>
<dbReference type="InterPro" id="IPR013538">
    <property type="entry name" value="ASHA1/2-like_C"/>
</dbReference>
<dbReference type="SUPFAM" id="SSF55961">
    <property type="entry name" value="Bet v1-like"/>
    <property type="match status" value="1"/>
</dbReference>
<dbReference type="RefSeq" id="WP_171401547.1">
    <property type="nucleotide sequence ID" value="NZ_CP049838.1"/>
</dbReference>
<dbReference type="Proteomes" id="UP000502665">
    <property type="component" value="Chromosome"/>
</dbReference>
<dbReference type="CDD" id="cd07826">
    <property type="entry name" value="SRPBCC_CalC_Aha1-like_9"/>
    <property type="match status" value="1"/>
</dbReference>
<evidence type="ECO:0000256" key="1">
    <source>
        <dbReference type="ARBA" id="ARBA00006817"/>
    </source>
</evidence>
<name>A0A6M4X328_9ACTN</name>
<gene>
    <name evidence="4" type="ORF">G9272_42860</name>
</gene>
<dbReference type="AlphaFoldDB" id="A0A6M4X328"/>
<organism evidence="4 5">
    <name type="scientific">Streptomyces asoensis</name>
    <dbReference type="NCBI Taxonomy" id="249586"/>
    <lineage>
        <taxon>Bacteria</taxon>
        <taxon>Bacillati</taxon>
        <taxon>Actinomycetota</taxon>
        <taxon>Actinomycetes</taxon>
        <taxon>Kitasatosporales</taxon>
        <taxon>Streptomycetaceae</taxon>
        <taxon>Streptomyces</taxon>
    </lineage>
</organism>
<proteinExistence type="inferred from homology"/>
<dbReference type="Pfam" id="PF08327">
    <property type="entry name" value="AHSA1"/>
    <property type="match status" value="1"/>
</dbReference>
<dbReference type="Gene3D" id="3.30.530.20">
    <property type="match status" value="1"/>
</dbReference>
<comment type="similarity">
    <text evidence="1">Belongs to the AHA1 family.</text>
</comment>
<evidence type="ECO:0000313" key="4">
    <source>
        <dbReference type="EMBL" id="QJT06231.1"/>
    </source>
</evidence>
<reference evidence="4" key="1">
    <citation type="submission" date="2020-03" db="EMBL/GenBank/DDBJ databases">
        <title>Molecular networking-based the target discovery of potent antiproliferative macrolactams: 5/6/7/16 polycyclic ansamycins and glycosylated trienomycin from Streptomyces cacaoi subsp. asoensis.</title>
        <authorList>
            <person name="Liu L.-L."/>
        </authorList>
    </citation>
    <scope>NUCLEOTIDE SEQUENCE [LARGE SCALE GENOMIC DNA]</scope>
    <source>
        <strain evidence="4">H2S5</strain>
    </source>
</reference>
<dbReference type="EMBL" id="CP049838">
    <property type="protein sequence ID" value="QJT06231.1"/>
    <property type="molecule type" value="Genomic_DNA"/>
</dbReference>
<evidence type="ECO:0000259" key="3">
    <source>
        <dbReference type="Pfam" id="PF08327"/>
    </source>
</evidence>
<keyword evidence="5" id="KW-1185">Reference proteome</keyword>
<accession>A0A6M4X328</accession>
<sequence length="188" mass="21191">MSTTEAHGRLETRIEADPALPTIVITREFNASRDRVFTAYTDPDLLVRWLGPRRLTMRIDEYDARSGGAYRYVHLEDDGTEYGFRGVFHEVRPQERIVQTFAYDGFPDSVSLEKAVFEDLGGRTRVTTTSVMESVEARDAIIKSGMQDGVRQGYERLDELLAGREDGKGDHSTDSAEELRTDGRGLNP</sequence>
<feature type="region of interest" description="Disordered" evidence="2">
    <location>
        <begin position="161"/>
        <end position="188"/>
    </location>
</feature>
<protein>
    <submittedName>
        <fullName evidence="4">SRPBCC family protein</fullName>
    </submittedName>
</protein>
<feature type="domain" description="Activator of Hsp90 ATPase homologue 1/2-like C-terminal" evidence="3">
    <location>
        <begin position="30"/>
        <end position="161"/>
    </location>
</feature>
<evidence type="ECO:0000256" key="2">
    <source>
        <dbReference type="SAM" id="MobiDB-lite"/>
    </source>
</evidence>